<comment type="caution">
    <text evidence="1">The sequence shown here is derived from an EMBL/GenBank/DDBJ whole genome shotgun (WGS) entry which is preliminary data.</text>
</comment>
<proteinExistence type="predicted"/>
<dbReference type="Proteomes" id="UP000419138">
    <property type="component" value="Unassembled WGS sequence"/>
</dbReference>
<sequence>MTMRQSFTAVIERNATLTGEFTTEPYEAAWAREARWFVRVLGASGRSPRILVRTQISPDGLHWCDLDGPERSVAPGEGPLHSWSATDFGGWLRLRGAVVDDAPGDPADGSPSVKVLIYLALKA</sequence>
<dbReference type="RefSeq" id="WP_153526457.1">
    <property type="nucleotide sequence ID" value="NZ_JBEPDZ010000031.1"/>
</dbReference>
<protein>
    <submittedName>
        <fullName evidence="1">Uncharacterized protein</fullName>
    </submittedName>
</protein>
<gene>
    <name evidence="1" type="ORF">FF041_35415</name>
</gene>
<evidence type="ECO:0000313" key="2">
    <source>
        <dbReference type="Proteomes" id="UP000419138"/>
    </source>
</evidence>
<organism evidence="1 2">
    <name type="scientific">Streptomyces jumonjinensis</name>
    <dbReference type="NCBI Taxonomy" id="1945"/>
    <lineage>
        <taxon>Bacteria</taxon>
        <taxon>Bacillati</taxon>
        <taxon>Actinomycetota</taxon>
        <taxon>Actinomycetes</taxon>
        <taxon>Kitasatosporales</taxon>
        <taxon>Streptomycetaceae</taxon>
        <taxon>Streptomyces</taxon>
    </lineage>
</organism>
<reference evidence="1 2" key="1">
    <citation type="submission" date="2019-05" db="EMBL/GenBank/DDBJ databases">
        <title>Comparative genomics and metabolomics analyses of clavulanic acid producing Streptomyces species provides insight into specialized metabolism and evolution of beta-lactam biosynthetic gene clusters.</title>
        <authorList>
            <person name="Moore M.A."/>
            <person name="Cruz-Morales P."/>
            <person name="Barona Gomez F."/>
            <person name="Kapil T."/>
        </authorList>
    </citation>
    <scope>NUCLEOTIDE SEQUENCE [LARGE SCALE GENOMIC DNA]</scope>
    <source>
        <strain evidence="1 2">NRRL 5741</strain>
    </source>
</reference>
<dbReference type="AlphaFoldDB" id="A0A646KSH9"/>
<name>A0A646KSH9_STRJU</name>
<dbReference type="OrthoDB" id="1030389at2"/>
<keyword evidence="2" id="KW-1185">Reference proteome</keyword>
<accession>A0A646KSH9</accession>
<dbReference type="EMBL" id="VCLA01000199">
    <property type="protein sequence ID" value="MQT05213.1"/>
    <property type="molecule type" value="Genomic_DNA"/>
</dbReference>
<evidence type="ECO:0000313" key="1">
    <source>
        <dbReference type="EMBL" id="MQT05213.1"/>
    </source>
</evidence>